<organism evidence="2 3">
    <name type="scientific">Novipirellula galeiformis</name>
    <dbReference type="NCBI Taxonomy" id="2528004"/>
    <lineage>
        <taxon>Bacteria</taxon>
        <taxon>Pseudomonadati</taxon>
        <taxon>Planctomycetota</taxon>
        <taxon>Planctomycetia</taxon>
        <taxon>Pirellulales</taxon>
        <taxon>Pirellulaceae</taxon>
        <taxon>Novipirellula</taxon>
    </lineage>
</organism>
<sequence>MSAAPNPPSNPRDPRGRIANPSLLGCAATLGSVAVTCVLLFFNASFVMALLTAAESNFPAWAKKPEASQFILFMAPLLLVVIQWMIIDYARSRFRR</sequence>
<feature type="transmembrane region" description="Helical" evidence="1">
    <location>
        <begin position="70"/>
        <end position="90"/>
    </location>
</feature>
<proteinExistence type="predicted"/>
<name>A0A5C6CP99_9BACT</name>
<dbReference type="RefSeq" id="WP_231612051.1">
    <property type="nucleotide sequence ID" value="NZ_SJPT01000001.1"/>
</dbReference>
<evidence type="ECO:0000313" key="2">
    <source>
        <dbReference type="EMBL" id="TWU26813.1"/>
    </source>
</evidence>
<dbReference type="EMBL" id="SJPT01000001">
    <property type="protein sequence ID" value="TWU26813.1"/>
    <property type="molecule type" value="Genomic_DNA"/>
</dbReference>
<protein>
    <submittedName>
        <fullName evidence="2">Uncharacterized protein</fullName>
    </submittedName>
</protein>
<keyword evidence="1" id="KW-1133">Transmembrane helix</keyword>
<keyword evidence="3" id="KW-1185">Reference proteome</keyword>
<accession>A0A5C6CP99</accession>
<gene>
    <name evidence="2" type="ORF">Pla52o_06680</name>
</gene>
<reference evidence="2 3" key="1">
    <citation type="submission" date="2019-02" db="EMBL/GenBank/DDBJ databases">
        <title>Deep-cultivation of Planctomycetes and their phenomic and genomic characterization uncovers novel biology.</title>
        <authorList>
            <person name="Wiegand S."/>
            <person name="Jogler M."/>
            <person name="Boedeker C."/>
            <person name="Pinto D."/>
            <person name="Vollmers J."/>
            <person name="Rivas-Marin E."/>
            <person name="Kohn T."/>
            <person name="Peeters S.H."/>
            <person name="Heuer A."/>
            <person name="Rast P."/>
            <person name="Oberbeckmann S."/>
            <person name="Bunk B."/>
            <person name="Jeske O."/>
            <person name="Meyerdierks A."/>
            <person name="Storesund J.E."/>
            <person name="Kallscheuer N."/>
            <person name="Luecker S."/>
            <person name="Lage O.M."/>
            <person name="Pohl T."/>
            <person name="Merkel B.J."/>
            <person name="Hornburger P."/>
            <person name="Mueller R.-W."/>
            <person name="Bruemmer F."/>
            <person name="Labrenz M."/>
            <person name="Spormann A.M."/>
            <person name="Op Den Camp H."/>
            <person name="Overmann J."/>
            <person name="Amann R."/>
            <person name="Jetten M.S.M."/>
            <person name="Mascher T."/>
            <person name="Medema M.H."/>
            <person name="Devos D.P."/>
            <person name="Kaster A.-K."/>
            <person name="Ovreas L."/>
            <person name="Rohde M."/>
            <person name="Galperin M.Y."/>
            <person name="Jogler C."/>
        </authorList>
    </citation>
    <scope>NUCLEOTIDE SEQUENCE [LARGE SCALE GENOMIC DNA]</scope>
    <source>
        <strain evidence="2 3">Pla52o</strain>
    </source>
</reference>
<feature type="transmembrane region" description="Helical" evidence="1">
    <location>
        <begin position="21"/>
        <end position="50"/>
    </location>
</feature>
<evidence type="ECO:0000313" key="3">
    <source>
        <dbReference type="Proteomes" id="UP000316304"/>
    </source>
</evidence>
<dbReference type="Proteomes" id="UP000316304">
    <property type="component" value="Unassembled WGS sequence"/>
</dbReference>
<comment type="caution">
    <text evidence="2">The sequence shown here is derived from an EMBL/GenBank/DDBJ whole genome shotgun (WGS) entry which is preliminary data.</text>
</comment>
<evidence type="ECO:0000256" key="1">
    <source>
        <dbReference type="SAM" id="Phobius"/>
    </source>
</evidence>
<dbReference type="AlphaFoldDB" id="A0A5C6CP99"/>
<keyword evidence="1" id="KW-0812">Transmembrane</keyword>
<keyword evidence="1" id="KW-0472">Membrane</keyword>